<evidence type="ECO:0000313" key="3">
    <source>
        <dbReference type="Proteomes" id="UP000234460"/>
    </source>
</evidence>
<dbReference type="Gene3D" id="3.60.40.10">
    <property type="entry name" value="PPM-type phosphatase domain"/>
    <property type="match status" value="1"/>
</dbReference>
<dbReference type="InterPro" id="IPR001932">
    <property type="entry name" value="PPM-type_phosphatase-like_dom"/>
</dbReference>
<protein>
    <recommendedName>
        <fullName evidence="1">PPM-type phosphatase domain-containing protein</fullName>
    </recommendedName>
</protein>
<dbReference type="Proteomes" id="UP000234460">
    <property type="component" value="Chromosome LMANV2"/>
</dbReference>
<sequence length="77" mass="8603">MVNSRDRGLISQPVTDGVLDAANEKTTEPFGDDRLLSAFQKYATLPTTELTEKLREEIHSYANVFPDDVTFGILEIT</sequence>
<name>A0AAQ1SMM4_LEPIR</name>
<evidence type="ECO:0000313" key="2">
    <source>
        <dbReference type="EMBL" id="SOR60533.1"/>
    </source>
</evidence>
<dbReference type="AlphaFoldDB" id="A0AAQ1SMM4"/>
<evidence type="ECO:0000259" key="1">
    <source>
        <dbReference type="Pfam" id="PF07228"/>
    </source>
</evidence>
<proteinExistence type="predicted"/>
<dbReference type="EMBL" id="OEJX01000010">
    <property type="protein sequence ID" value="SOR60533.1"/>
    <property type="molecule type" value="Genomic_DNA"/>
</dbReference>
<comment type="caution">
    <text evidence="2">The sequence shown here is derived from an EMBL/GenBank/DDBJ whole genome shotgun (WGS) entry which is preliminary data.</text>
</comment>
<accession>A0AAQ1SMM4</accession>
<reference evidence="2 3" key="1">
    <citation type="submission" date="2017-11" db="EMBL/GenBank/DDBJ databases">
        <authorList>
            <person name="Lechat P."/>
        </authorList>
    </citation>
    <scope>NUCLEOTIDE SEQUENCE [LARGE SCALE GENOMIC DNA]</scope>
    <source>
        <strain evidence="2">L495</strain>
    </source>
</reference>
<dbReference type="Pfam" id="PF07228">
    <property type="entry name" value="SpoIIE"/>
    <property type="match status" value="1"/>
</dbReference>
<dbReference type="InterPro" id="IPR036457">
    <property type="entry name" value="PPM-type-like_dom_sf"/>
</dbReference>
<feature type="domain" description="PPM-type phosphatase" evidence="1">
    <location>
        <begin position="14"/>
        <end position="76"/>
    </location>
</feature>
<organism evidence="2 3">
    <name type="scientific">Leptospira interrogans serovar Manilae</name>
    <dbReference type="NCBI Taxonomy" id="214675"/>
    <lineage>
        <taxon>Bacteria</taxon>
        <taxon>Pseudomonadati</taxon>
        <taxon>Spirochaetota</taxon>
        <taxon>Spirochaetia</taxon>
        <taxon>Leptospirales</taxon>
        <taxon>Leptospiraceae</taxon>
        <taxon>Leptospira</taxon>
    </lineage>
</organism>
<gene>
    <name evidence="2" type="ORF">LMANV2_180004</name>
</gene>